<gene>
    <name evidence="5" type="primary">20213695</name>
    <name evidence="4" type="ORF">HELRODRAFT_64810</name>
</gene>
<dbReference type="CTD" id="20213695"/>
<dbReference type="RefSeq" id="XP_009015250.1">
    <property type="nucleotide sequence ID" value="XM_009017002.1"/>
</dbReference>
<accession>T1FXZ7</accession>
<feature type="transmembrane region" description="Helical" evidence="1">
    <location>
        <begin position="400"/>
        <end position="418"/>
    </location>
</feature>
<dbReference type="InParanoid" id="T1FXZ7"/>
<dbReference type="EMBL" id="KB096324">
    <property type="protein sequence ID" value="ESO05882.1"/>
    <property type="molecule type" value="Genomic_DNA"/>
</dbReference>
<evidence type="ECO:0000313" key="5">
    <source>
        <dbReference type="EnsemblMetazoa" id="HelroP64810"/>
    </source>
</evidence>
<name>T1FXZ7_HELRO</name>
<keyword evidence="1" id="KW-0472">Membrane</keyword>
<dbReference type="PANTHER" id="PTHR23252">
    <property type="entry name" value="INTIMAL THICKNESS RECEPTOR-RELATED"/>
    <property type="match status" value="1"/>
</dbReference>
<sequence length="503" mass="59104">MYLKNIVRLFLLSLISCTSAVYGLRLVGQWKTSDFYKFLVKFGFQQTDKNDETARTQGYIYGNITATKYEDYDIALVVLDSEYFLNFFTNRSLSPRHDACSRMFSQINRLAWDKDCNVNGKEDFIRYIPCRRDGLCRDELADRMVRNSQFTFRVQDKEQPRYWYISMVACSLNTTNSSCQWTHIKNSPSMLINYDIWLVNGDPDDKNSNFFEHHFSIEQFDVFEIYLTFFILYILIIPVQAYALSLRRHTVAVLLFLCLFLEFLGIVFNFVHYTKFAGDGIGVVSLSTVGKFFDLLAQSLFMLLLLLVVKGMAINCERLPIFTILFVSTVWFAYTASNIALFIWNLLEVQFISDVDEWQTWPGFLILTFRIIIMLWFLYELRTTFLEDHGFIKSRVYLHFGAGFMVWFIYLPIVAIIGSNISTFWRFKTIQSLCSSADFVSYCITMHLLWPTKKYLYFNSMNTQNGYLREYAHNNHKGINLSIYISIYLSIYLLLFVCLLLLL</sequence>
<feature type="chain" id="PRO_5010981063" description="GPR180/TMEM145 transmembrane domain-containing protein" evidence="2">
    <location>
        <begin position="21"/>
        <end position="503"/>
    </location>
</feature>
<keyword evidence="6" id="KW-1185">Reference proteome</keyword>
<feature type="transmembrane region" description="Helical" evidence="1">
    <location>
        <begin position="481"/>
        <end position="502"/>
    </location>
</feature>
<evidence type="ECO:0000259" key="3">
    <source>
        <dbReference type="Pfam" id="PF10192"/>
    </source>
</evidence>
<dbReference type="KEGG" id="hro:HELRODRAFT_64810"/>
<dbReference type="STRING" id="6412.T1FXZ7"/>
<proteinExistence type="predicted"/>
<dbReference type="OrthoDB" id="45670at2759"/>
<feature type="signal peptide" evidence="2">
    <location>
        <begin position="1"/>
        <end position="20"/>
    </location>
</feature>
<evidence type="ECO:0000256" key="2">
    <source>
        <dbReference type="SAM" id="SignalP"/>
    </source>
</evidence>
<dbReference type="AlphaFoldDB" id="T1FXZ7"/>
<dbReference type="GO" id="GO:0019236">
    <property type="term" value="P:response to pheromone"/>
    <property type="evidence" value="ECO:0007669"/>
    <property type="project" value="InterPro"/>
</dbReference>
<evidence type="ECO:0000313" key="6">
    <source>
        <dbReference type="Proteomes" id="UP000015101"/>
    </source>
</evidence>
<keyword evidence="1" id="KW-1133">Transmembrane helix</keyword>
<protein>
    <recommendedName>
        <fullName evidence="3">GPR180/TMEM145 transmembrane domain-containing protein</fullName>
    </recommendedName>
</protein>
<feature type="transmembrane region" description="Helical" evidence="1">
    <location>
        <begin position="359"/>
        <end position="379"/>
    </location>
</feature>
<dbReference type="OMA" id="HQFSFEE"/>
<feature type="transmembrane region" description="Helical" evidence="1">
    <location>
        <begin position="292"/>
        <end position="309"/>
    </location>
</feature>
<keyword evidence="2" id="KW-0732">Signal</keyword>
<feature type="transmembrane region" description="Helical" evidence="1">
    <location>
        <begin position="251"/>
        <end position="272"/>
    </location>
</feature>
<dbReference type="Pfam" id="PF10192">
    <property type="entry name" value="GPR180-TMEM145_TM"/>
    <property type="match status" value="1"/>
</dbReference>
<dbReference type="InterPro" id="IPR019336">
    <property type="entry name" value="GPR180/TMEM145_TM"/>
</dbReference>
<dbReference type="InterPro" id="IPR047831">
    <property type="entry name" value="GPR180/TMEM145"/>
</dbReference>
<dbReference type="EMBL" id="AMQM01000448">
    <property type="status" value="NOT_ANNOTATED_CDS"/>
    <property type="molecule type" value="Genomic_DNA"/>
</dbReference>
<dbReference type="FunCoup" id="T1FXZ7">
    <property type="interactions" value="173"/>
</dbReference>
<organism evidence="5 6">
    <name type="scientific">Helobdella robusta</name>
    <name type="common">Californian leech</name>
    <dbReference type="NCBI Taxonomy" id="6412"/>
    <lineage>
        <taxon>Eukaryota</taxon>
        <taxon>Metazoa</taxon>
        <taxon>Spiralia</taxon>
        <taxon>Lophotrochozoa</taxon>
        <taxon>Annelida</taxon>
        <taxon>Clitellata</taxon>
        <taxon>Hirudinea</taxon>
        <taxon>Rhynchobdellida</taxon>
        <taxon>Glossiphoniidae</taxon>
        <taxon>Helobdella</taxon>
    </lineage>
</organism>
<reference evidence="4 6" key="2">
    <citation type="journal article" date="2013" name="Nature">
        <title>Insights into bilaterian evolution from three spiralian genomes.</title>
        <authorList>
            <person name="Simakov O."/>
            <person name="Marletaz F."/>
            <person name="Cho S.J."/>
            <person name="Edsinger-Gonzales E."/>
            <person name="Havlak P."/>
            <person name="Hellsten U."/>
            <person name="Kuo D.H."/>
            <person name="Larsson T."/>
            <person name="Lv J."/>
            <person name="Arendt D."/>
            <person name="Savage R."/>
            <person name="Osoegawa K."/>
            <person name="de Jong P."/>
            <person name="Grimwood J."/>
            <person name="Chapman J.A."/>
            <person name="Shapiro H."/>
            <person name="Aerts A."/>
            <person name="Otillar R.P."/>
            <person name="Terry A.Y."/>
            <person name="Boore J.L."/>
            <person name="Grigoriev I.V."/>
            <person name="Lindberg D.R."/>
            <person name="Seaver E.C."/>
            <person name="Weisblat D.A."/>
            <person name="Putnam N.H."/>
            <person name="Rokhsar D.S."/>
        </authorList>
    </citation>
    <scope>NUCLEOTIDE SEQUENCE</scope>
</reference>
<feature type="transmembrane region" description="Helical" evidence="1">
    <location>
        <begin position="225"/>
        <end position="244"/>
    </location>
</feature>
<dbReference type="Proteomes" id="UP000015101">
    <property type="component" value="Unassembled WGS sequence"/>
</dbReference>
<dbReference type="GeneID" id="20213695"/>
<reference evidence="6" key="1">
    <citation type="submission" date="2012-12" db="EMBL/GenBank/DDBJ databases">
        <authorList>
            <person name="Hellsten U."/>
            <person name="Grimwood J."/>
            <person name="Chapman J.A."/>
            <person name="Shapiro H."/>
            <person name="Aerts A."/>
            <person name="Otillar R.P."/>
            <person name="Terry A.Y."/>
            <person name="Boore J.L."/>
            <person name="Simakov O."/>
            <person name="Marletaz F."/>
            <person name="Cho S.-J."/>
            <person name="Edsinger-Gonzales E."/>
            <person name="Havlak P."/>
            <person name="Kuo D.-H."/>
            <person name="Larsson T."/>
            <person name="Lv J."/>
            <person name="Arendt D."/>
            <person name="Savage R."/>
            <person name="Osoegawa K."/>
            <person name="de Jong P."/>
            <person name="Lindberg D.R."/>
            <person name="Seaver E.C."/>
            <person name="Weisblat D.A."/>
            <person name="Putnam N.H."/>
            <person name="Grigoriev I.V."/>
            <person name="Rokhsar D.S."/>
        </authorList>
    </citation>
    <scope>NUCLEOTIDE SEQUENCE</scope>
</reference>
<evidence type="ECO:0000313" key="4">
    <source>
        <dbReference type="EMBL" id="ESO05882.1"/>
    </source>
</evidence>
<feature type="transmembrane region" description="Helical" evidence="1">
    <location>
        <begin position="321"/>
        <end position="347"/>
    </location>
</feature>
<keyword evidence="1" id="KW-0812">Transmembrane</keyword>
<reference evidence="5" key="3">
    <citation type="submission" date="2015-06" db="UniProtKB">
        <authorList>
            <consortium name="EnsemblMetazoa"/>
        </authorList>
    </citation>
    <scope>IDENTIFICATION</scope>
</reference>
<dbReference type="GO" id="GO:0007186">
    <property type="term" value="P:G protein-coupled receptor signaling pathway"/>
    <property type="evidence" value="ECO:0007669"/>
    <property type="project" value="InterPro"/>
</dbReference>
<feature type="domain" description="GPR180/TMEM145 transmembrane" evidence="3">
    <location>
        <begin position="229"/>
        <end position="444"/>
    </location>
</feature>
<dbReference type="eggNOG" id="KOG4290">
    <property type="taxonomic scope" value="Eukaryota"/>
</dbReference>
<evidence type="ECO:0000256" key="1">
    <source>
        <dbReference type="SAM" id="Phobius"/>
    </source>
</evidence>
<dbReference type="PANTHER" id="PTHR23252:SF43">
    <property type="entry name" value="INTIMAL THICKNESS RELATED RECEPTOR IRP DOMAIN-CONTAINING PROTEIN"/>
    <property type="match status" value="1"/>
</dbReference>
<dbReference type="HOGENOM" id="CLU_028995_0_0_1"/>
<dbReference type="EnsemblMetazoa" id="HelroT64810">
    <property type="protein sequence ID" value="HelroP64810"/>
    <property type="gene ID" value="HelroG64810"/>
</dbReference>